<proteinExistence type="predicted"/>
<dbReference type="AlphaFoldDB" id="A0A0R1RUH1"/>
<accession>A0A0R1RUH1</accession>
<gene>
    <name evidence="1" type="ORF">FC70_GL000452</name>
</gene>
<dbReference type="EMBL" id="AZFE01000003">
    <property type="protein sequence ID" value="KRL57978.1"/>
    <property type="molecule type" value="Genomic_DNA"/>
</dbReference>
<dbReference type="KEGG" id="lol:LACOL_1242"/>
<sequence length="76" mass="8692">MNKRYKIQLDGREYVISGPGESDLIVAAQNLVNEQIDHLKEVNPQLDDIQRANLVAFNAVADQIKMQRDLEINKDK</sequence>
<evidence type="ECO:0000313" key="1">
    <source>
        <dbReference type="EMBL" id="KRL57978.1"/>
    </source>
</evidence>
<evidence type="ECO:0000313" key="2">
    <source>
        <dbReference type="Proteomes" id="UP000051697"/>
    </source>
</evidence>
<comment type="caution">
    <text evidence="1">The sequence shown here is derived from an EMBL/GenBank/DDBJ whole genome shotgun (WGS) entry which is preliminary data.</text>
</comment>
<dbReference type="SUPFAM" id="SSF102829">
    <property type="entry name" value="Cell division protein ZapA-like"/>
    <property type="match status" value="1"/>
</dbReference>
<dbReference type="Proteomes" id="UP000051697">
    <property type="component" value="Unassembled WGS sequence"/>
</dbReference>
<dbReference type="STRING" id="1423778.FC70_GL000452"/>
<name>A0A0R1RUH1_9LACO</name>
<dbReference type="PATRIC" id="fig|1423778.4.peg.471"/>
<keyword evidence="2" id="KW-1185">Reference proteome</keyword>
<protein>
    <recommendedName>
        <fullName evidence="3">Cell division protein ZapA</fullName>
    </recommendedName>
</protein>
<evidence type="ECO:0008006" key="3">
    <source>
        <dbReference type="Google" id="ProtNLM"/>
    </source>
</evidence>
<reference evidence="1 2" key="1">
    <citation type="journal article" date="2015" name="Genome Announc.">
        <title>Expanding the biotechnology potential of lactobacilli through comparative genomics of 213 strains and associated genera.</title>
        <authorList>
            <person name="Sun Z."/>
            <person name="Harris H.M."/>
            <person name="McCann A."/>
            <person name="Guo C."/>
            <person name="Argimon S."/>
            <person name="Zhang W."/>
            <person name="Yang X."/>
            <person name="Jeffery I.B."/>
            <person name="Cooney J.C."/>
            <person name="Kagawa T.F."/>
            <person name="Liu W."/>
            <person name="Song Y."/>
            <person name="Salvetti E."/>
            <person name="Wrobel A."/>
            <person name="Rasinkangas P."/>
            <person name="Parkhill J."/>
            <person name="Rea M.C."/>
            <person name="O'Sullivan O."/>
            <person name="Ritari J."/>
            <person name="Douillard F.P."/>
            <person name="Paul Ross R."/>
            <person name="Yang R."/>
            <person name="Briner A.E."/>
            <person name="Felis G.E."/>
            <person name="de Vos W.M."/>
            <person name="Barrangou R."/>
            <person name="Klaenhammer T.R."/>
            <person name="Caufield P.W."/>
            <person name="Cui Y."/>
            <person name="Zhang H."/>
            <person name="O'Toole P.W."/>
        </authorList>
    </citation>
    <scope>NUCLEOTIDE SEQUENCE [LARGE SCALE GENOMIC DNA]</scope>
    <source>
        <strain evidence="1 2">DSM 15707</strain>
    </source>
</reference>
<dbReference type="InterPro" id="IPR007838">
    <property type="entry name" value="Cell_div_ZapA-like"/>
</dbReference>
<dbReference type="OrthoDB" id="2139724at2"/>
<dbReference type="RefSeq" id="WP_057889398.1">
    <property type="nucleotide sequence ID" value="NZ_AZFE01000003.1"/>
</dbReference>
<dbReference type="InterPro" id="IPR036192">
    <property type="entry name" value="Cell_div_ZapA-like_sf"/>
</dbReference>
<organism evidence="1 2">
    <name type="scientific">Paucilactobacillus oligofermentans DSM 15707 = LMG 22743</name>
    <dbReference type="NCBI Taxonomy" id="1423778"/>
    <lineage>
        <taxon>Bacteria</taxon>
        <taxon>Bacillati</taxon>
        <taxon>Bacillota</taxon>
        <taxon>Bacilli</taxon>
        <taxon>Lactobacillales</taxon>
        <taxon>Lactobacillaceae</taxon>
        <taxon>Paucilactobacillus</taxon>
    </lineage>
</organism>
<dbReference type="Pfam" id="PF05164">
    <property type="entry name" value="ZapA"/>
    <property type="match status" value="1"/>
</dbReference>